<evidence type="ECO:0000256" key="11">
    <source>
        <dbReference type="PROSITE-ProRule" id="PRU10015"/>
    </source>
</evidence>
<dbReference type="Gene3D" id="2.40.50.140">
    <property type="entry name" value="Nucleic acid-binding proteins"/>
    <property type="match status" value="1"/>
</dbReference>
<feature type="binding site" evidence="9">
    <location>
        <position position="67"/>
    </location>
    <ligand>
        <name>[4Fe-4S] cluster</name>
        <dbReference type="ChEBI" id="CHEBI:49883"/>
    </ligand>
</feature>
<feature type="binding site" evidence="9 10">
    <location>
        <position position="361"/>
    </location>
    <ligand>
        <name>S-adenosyl-L-methionine</name>
        <dbReference type="ChEBI" id="CHEBI:59789"/>
    </ligand>
</feature>
<dbReference type="PROSITE" id="PS01231">
    <property type="entry name" value="TRMA_2"/>
    <property type="match status" value="1"/>
</dbReference>
<dbReference type="Proteomes" id="UP001298424">
    <property type="component" value="Unassembled WGS sequence"/>
</dbReference>
<dbReference type="SUPFAM" id="SSF53335">
    <property type="entry name" value="S-adenosyl-L-methionine-dependent methyltransferases"/>
    <property type="match status" value="1"/>
</dbReference>
<dbReference type="CDD" id="cd02440">
    <property type="entry name" value="AdoMet_MTases"/>
    <property type="match status" value="1"/>
</dbReference>
<evidence type="ECO:0000256" key="7">
    <source>
        <dbReference type="ARBA" id="ARBA00023004"/>
    </source>
</evidence>
<feature type="binding site" evidence="9 10">
    <location>
        <position position="313"/>
    </location>
    <ligand>
        <name>S-adenosyl-L-methionine</name>
        <dbReference type="ChEBI" id="CHEBI:59789"/>
    </ligand>
</feature>
<dbReference type="HAMAP" id="MF_01010">
    <property type="entry name" value="23SrRNA_methyltr_RlmD"/>
    <property type="match status" value="1"/>
</dbReference>
<evidence type="ECO:0000256" key="5">
    <source>
        <dbReference type="ARBA" id="ARBA00022691"/>
    </source>
</evidence>
<sequence>MNPTTTVFSIDYEARGIARPEGKTTFIRHALPQEKVRYRVGTAKAAFDEADALEILQPSPERRAAACPHYLECGGCALQHASFDAQVAFKQRIFEEQLERIGRLRPETILPPVYGRPWHYRSRTRLNAVDDGRGGLLLGYQAKRSRRIVAIDSCPVLPEQVSGSLKDLNAALQKLHRAAPAAGIEALEICAGEQATAVNIRSRKPLPAAALAAFAGSLKTGWQLWQQHGRNPPQPLSPDAPPLDYRLPEFGLTMPFRPGDFTQINLPLNRLMVSRALSLLDVRPHETVIDLFCGLGNFSLPLARQAERVLGVEGSRELTRRAADNARANGIGNARFVCADLFDTDETVVKSWGRADKMLIDPPRAGAYAVVRALHAPFLPQKIVYVSCNPATFARDAAVLAAKGYRLRSAGIVNMFPQTAHVEAVSLFELG</sequence>
<dbReference type="InterPro" id="IPR030391">
    <property type="entry name" value="MeTrfase_TrmA_CS"/>
</dbReference>
<dbReference type="InterPro" id="IPR029063">
    <property type="entry name" value="SAM-dependent_MTases_sf"/>
</dbReference>
<dbReference type="Pfam" id="PF05958">
    <property type="entry name" value="tRNA_U5-meth_tr"/>
    <property type="match status" value="1"/>
</dbReference>
<dbReference type="EC" id="2.1.1.190" evidence="9"/>
<accession>A0ABS9NN36</accession>
<evidence type="ECO:0000256" key="6">
    <source>
        <dbReference type="ARBA" id="ARBA00022723"/>
    </source>
</evidence>
<keyword evidence="8 9" id="KW-0411">Iron-sulfur</keyword>
<evidence type="ECO:0000256" key="4">
    <source>
        <dbReference type="ARBA" id="ARBA00022679"/>
    </source>
</evidence>
<evidence type="ECO:0000256" key="8">
    <source>
        <dbReference type="ARBA" id="ARBA00023014"/>
    </source>
</evidence>
<organism evidence="12 13">
    <name type="scientific">Kingella pumchi</name>
    <dbReference type="NCBI Taxonomy" id="2779506"/>
    <lineage>
        <taxon>Bacteria</taxon>
        <taxon>Pseudomonadati</taxon>
        <taxon>Pseudomonadota</taxon>
        <taxon>Betaproteobacteria</taxon>
        <taxon>Neisseriales</taxon>
        <taxon>Neisseriaceae</taxon>
        <taxon>Kingella</taxon>
    </lineage>
</organism>
<comment type="caution">
    <text evidence="12">The sequence shown here is derived from an EMBL/GenBank/DDBJ whole genome shotgun (WGS) entry which is preliminary data.</text>
</comment>
<reference evidence="12 13" key="1">
    <citation type="submission" date="2022-02" db="EMBL/GenBank/DDBJ databases">
        <title>Genome sequence data of Kingella unionensis sp. nov. strain CICC 24913 (CCUG 75125).</title>
        <authorList>
            <person name="Xiao M."/>
        </authorList>
    </citation>
    <scope>NUCLEOTIDE SEQUENCE [LARGE SCALE GENOMIC DNA]</scope>
    <source>
        <strain evidence="12 13">CICC 24913</strain>
    </source>
</reference>
<feature type="binding site" evidence="9">
    <location>
        <position position="297"/>
    </location>
    <ligand>
        <name>S-adenosyl-L-methionine</name>
        <dbReference type="ChEBI" id="CHEBI:59789"/>
    </ligand>
</feature>
<dbReference type="GO" id="GO:0008168">
    <property type="term" value="F:methyltransferase activity"/>
    <property type="evidence" value="ECO:0007669"/>
    <property type="project" value="UniProtKB-KW"/>
</dbReference>
<dbReference type="InterPro" id="IPR001566">
    <property type="entry name" value="23S_rRNA_MeTrfase_RlmD"/>
</dbReference>
<dbReference type="InterPro" id="IPR010280">
    <property type="entry name" value="U5_MeTrfase_fam"/>
</dbReference>
<feature type="binding site" evidence="9">
    <location>
        <position position="73"/>
    </location>
    <ligand>
        <name>[4Fe-4S] cluster</name>
        <dbReference type="ChEBI" id="CHEBI:49883"/>
    </ligand>
</feature>
<feature type="binding site" evidence="9">
    <location>
        <position position="340"/>
    </location>
    <ligand>
        <name>S-adenosyl-L-methionine</name>
        <dbReference type="ChEBI" id="CHEBI:59789"/>
    </ligand>
</feature>
<keyword evidence="1 9" id="KW-0004">4Fe-4S</keyword>
<dbReference type="PROSITE" id="PS01230">
    <property type="entry name" value="TRMA_1"/>
    <property type="match status" value="1"/>
</dbReference>
<dbReference type="Gene3D" id="3.40.50.150">
    <property type="entry name" value="Vaccinia Virus protein VP39"/>
    <property type="match status" value="1"/>
</dbReference>
<feature type="active site" description="Nucleophile" evidence="9 10">
    <location>
        <position position="388"/>
    </location>
</feature>
<dbReference type="GO" id="GO:0032259">
    <property type="term" value="P:methylation"/>
    <property type="evidence" value="ECO:0007669"/>
    <property type="project" value="UniProtKB-KW"/>
</dbReference>
<dbReference type="EMBL" id="JAKOOW010000023">
    <property type="protein sequence ID" value="MCG6503965.1"/>
    <property type="molecule type" value="Genomic_DNA"/>
</dbReference>
<comment type="catalytic activity">
    <reaction evidence="9">
        <text>uridine(1939) in 23S rRNA + S-adenosyl-L-methionine = 5-methyluridine(1939) in 23S rRNA + S-adenosyl-L-homocysteine + H(+)</text>
        <dbReference type="Rhea" id="RHEA:42908"/>
        <dbReference type="Rhea" id="RHEA-COMP:10278"/>
        <dbReference type="Rhea" id="RHEA-COMP:10279"/>
        <dbReference type="ChEBI" id="CHEBI:15378"/>
        <dbReference type="ChEBI" id="CHEBI:57856"/>
        <dbReference type="ChEBI" id="CHEBI:59789"/>
        <dbReference type="ChEBI" id="CHEBI:65315"/>
        <dbReference type="ChEBI" id="CHEBI:74447"/>
        <dbReference type="EC" id="2.1.1.190"/>
    </reaction>
</comment>
<name>A0ABS9NN36_9NEIS</name>
<evidence type="ECO:0000256" key="3">
    <source>
        <dbReference type="ARBA" id="ARBA00022603"/>
    </source>
</evidence>
<comment type="similarity">
    <text evidence="9">Belongs to the class I-like SAM-binding methyltransferase superfamily. RNA M5U methyltransferase family. RlmD subfamily.</text>
</comment>
<evidence type="ECO:0000256" key="9">
    <source>
        <dbReference type="HAMAP-Rule" id="MF_01010"/>
    </source>
</evidence>
<keyword evidence="2 9" id="KW-0698">rRNA processing</keyword>
<keyword evidence="4 9" id="KW-0808">Transferase</keyword>
<keyword evidence="6 9" id="KW-0479">Metal-binding</keyword>
<feature type="binding site" evidence="9">
    <location>
        <position position="154"/>
    </location>
    <ligand>
        <name>[4Fe-4S] cluster</name>
        <dbReference type="ChEBI" id="CHEBI:49883"/>
    </ligand>
</feature>
<dbReference type="PANTHER" id="PTHR11061">
    <property type="entry name" value="RNA M5U METHYLTRANSFERASE"/>
    <property type="match status" value="1"/>
</dbReference>
<dbReference type="InterPro" id="IPR012340">
    <property type="entry name" value="NA-bd_OB-fold"/>
</dbReference>
<feature type="active site" evidence="11">
    <location>
        <position position="388"/>
    </location>
</feature>
<dbReference type="PANTHER" id="PTHR11061:SF49">
    <property type="entry name" value="23S RRNA (URACIL(1939)-C(5))-METHYLTRANSFERASE RLMD"/>
    <property type="match status" value="1"/>
</dbReference>
<feature type="binding site" evidence="9">
    <location>
        <position position="76"/>
    </location>
    <ligand>
        <name>[4Fe-4S] cluster</name>
        <dbReference type="ChEBI" id="CHEBI:49883"/>
    </ligand>
</feature>
<proteinExistence type="inferred from homology"/>
<dbReference type="SUPFAM" id="SSF50249">
    <property type="entry name" value="Nucleic acid-binding proteins"/>
    <property type="match status" value="1"/>
</dbReference>
<evidence type="ECO:0000256" key="2">
    <source>
        <dbReference type="ARBA" id="ARBA00022552"/>
    </source>
</evidence>
<comment type="function">
    <text evidence="9">Catalyzes the formation of 5-methyl-uridine at position 1939 (m5U1939) in 23S rRNA.</text>
</comment>
<keyword evidence="7 9" id="KW-0408">Iron</keyword>
<feature type="binding site" evidence="9 10">
    <location>
        <position position="292"/>
    </location>
    <ligand>
        <name>S-adenosyl-L-methionine</name>
        <dbReference type="ChEBI" id="CHEBI:59789"/>
    </ligand>
</feature>
<keyword evidence="3 9" id="KW-0489">Methyltransferase</keyword>
<gene>
    <name evidence="9 12" type="primary">rlmD</name>
    <name evidence="12" type="ORF">MB824_05590</name>
</gene>
<protein>
    <recommendedName>
        <fullName evidence="9">23S rRNA (uracil(1939)-C(5))-methyltransferase RlmD</fullName>
        <ecNumber evidence="9">2.1.1.190</ecNumber>
    </recommendedName>
    <alternativeName>
        <fullName evidence="9">23S rRNA(m5U1939)-methyltransferase</fullName>
    </alternativeName>
</protein>
<dbReference type="Gene3D" id="2.40.50.1070">
    <property type="match status" value="1"/>
</dbReference>
<evidence type="ECO:0000256" key="1">
    <source>
        <dbReference type="ARBA" id="ARBA00022485"/>
    </source>
</evidence>
<feature type="binding site" evidence="9 10">
    <location>
        <position position="263"/>
    </location>
    <ligand>
        <name>S-adenosyl-L-methionine</name>
        <dbReference type="ChEBI" id="CHEBI:59789"/>
    </ligand>
</feature>
<evidence type="ECO:0000313" key="12">
    <source>
        <dbReference type="EMBL" id="MCG6503965.1"/>
    </source>
</evidence>
<evidence type="ECO:0000313" key="13">
    <source>
        <dbReference type="Proteomes" id="UP001298424"/>
    </source>
</evidence>
<evidence type="ECO:0000256" key="10">
    <source>
        <dbReference type="PROSITE-ProRule" id="PRU01024"/>
    </source>
</evidence>
<dbReference type="PROSITE" id="PS51687">
    <property type="entry name" value="SAM_MT_RNA_M5U"/>
    <property type="match status" value="1"/>
</dbReference>
<keyword evidence="13" id="KW-1185">Reference proteome</keyword>
<keyword evidence="5 9" id="KW-0949">S-adenosyl-L-methionine</keyword>
<dbReference type="InterPro" id="IPR030390">
    <property type="entry name" value="MeTrfase_TrmA_AS"/>
</dbReference>
<dbReference type="NCBIfam" id="NF009639">
    <property type="entry name" value="PRK13168.1"/>
    <property type="match status" value="1"/>
</dbReference>